<evidence type="ECO:0000313" key="3">
    <source>
        <dbReference type="Proteomes" id="UP001150238"/>
    </source>
</evidence>
<gene>
    <name evidence="2" type="ORF">C8J55DRAFT_408247</name>
</gene>
<dbReference type="InterPro" id="IPR002625">
    <property type="entry name" value="Smr_dom"/>
</dbReference>
<name>A0A9W8ZZG7_9AGAR</name>
<protein>
    <recommendedName>
        <fullName evidence="1">Smr domain-containing protein</fullName>
    </recommendedName>
</protein>
<reference evidence="2" key="2">
    <citation type="journal article" date="2023" name="Proc. Natl. Acad. Sci. U.S.A.">
        <title>A global phylogenomic analysis of the shiitake genus Lentinula.</title>
        <authorList>
            <person name="Sierra-Patev S."/>
            <person name="Min B."/>
            <person name="Naranjo-Ortiz M."/>
            <person name="Looney B."/>
            <person name="Konkel Z."/>
            <person name="Slot J.C."/>
            <person name="Sakamoto Y."/>
            <person name="Steenwyk J.L."/>
            <person name="Rokas A."/>
            <person name="Carro J."/>
            <person name="Camarero S."/>
            <person name="Ferreira P."/>
            <person name="Molpeceres G."/>
            <person name="Ruiz-Duenas F.J."/>
            <person name="Serrano A."/>
            <person name="Henrissat B."/>
            <person name="Drula E."/>
            <person name="Hughes K.W."/>
            <person name="Mata J.L."/>
            <person name="Ishikawa N.K."/>
            <person name="Vargas-Isla R."/>
            <person name="Ushijima S."/>
            <person name="Smith C.A."/>
            <person name="Donoghue J."/>
            <person name="Ahrendt S."/>
            <person name="Andreopoulos W."/>
            <person name="He G."/>
            <person name="LaButti K."/>
            <person name="Lipzen A."/>
            <person name="Ng V."/>
            <person name="Riley R."/>
            <person name="Sandor L."/>
            <person name="Barry K."/>
            <person name="Martinez A.T."/>
            <person name="Xiao Y."/>
            <person name="Gibbons J.G."/>
            <person name="Terashima K."/>
            <person name="Grigoriev I.V."/>
            <person name="Hibbett D."/>
        </authorList>
    </citation>
    <scope>NUCLEOTIDE SEQUENCE</scope>
    <source>
        <strain evidence="2">Sp2 HRB7682 ss15</strain>
    </source>
</reference>
<feature type="domain" description="Smr" evidence="1">
    <location>
        <begin position="2"/>
        <end position="78"/>
    </location>
</feature>
<dbReference type="PROSITE" id="PS50828">
    <property type="entry name" value="SMR"/>
    <property type="match status" value="1"/>
</dbReference>
<dbReference type="SMART" id="SM00463">
    <property type="entry name" value="SMR"/>
    <property type="match status" value="1"/>
</dbReference>
<dbReference type="InterPro" id="IPR036063">
    <property type="entry name" value="Smr_dom_sf"/>
</dbReference>
<dbReference type="Pfam" id="PF01713">
    <property type="entry name" value="Smr"/>
    <property type="match status" value="1"/>
</dbReference>
<feature type="non-terminal residue" evidence="2">
    <location>
        <position position="1"/>
    </location>
</feature>
<feature type="non-terminal residue" evidence="2">
    <location>
        <position position="78"/>
    </location>
</feature>
<dbReference type="AlphaFoldDB" id="A0A9W8ZZG7"/>
<dbReference type="Gene3D" id="3.30.1370.110">
    <property type="match status" value="1"/>
</dbReference>
<proteinExistence type="predicted"/>
<sequence length="78" mass="8479">SIDVHGLLVPEAIDKTEDAFRGVLRTGNRFLRVIVGKGNHSKNGMPKLRPAIIQAFTQHGFKCTVDVNNSGIVILEAP</sequence>
<accession>A0A9W8ZZG7</accession>
<dbReference type="EMBL" id="JANVFS010000033">
    <property type="protein sequence ID" value="KAJ4470033.1"/>
    <property type="molecule type" value="Genomic_DNA"/>
</dbReference>
<dbReference type="InterPro" id="IPR053020">
    <property type="entry name" value="Smr_domain_protein"/>
</dbReference>
<organism evidence="2 3">
    <name type="scientific">Lentinula lateritia</name>
    <dbReference type="NCBI Taxonomy" id="40482"/>
    <lineage>
        <taxon>Eukaryota</taxon>
        <taxon>Fungi</taxon>
        <taxon>Dikarya</taxon>
        <taxon>Basidiomycota</taxon>
        <taxon>Agaricomycotina</taxon>
        <taxon>Agaricomycetes</taxon>
        <taxon>Agaricomycetidae</taxon>
        <taxon>Agaricales</taxon>
        <taxon>Marasmiineae</taxon>
        <taxon>Omphalotaceae</taxon>
        <taxon>Lentinula</taxon>
    </lineage>
</organism>
<dbReference type="PANTHER" id="PTHR47417">
    <property type="entry name" value="SMR DOMAIN-CONTAINING PROTEIN YPL199C"/>
    <property type="match status" value="1"/>
</dbReference>
<dbReference type="PANTHER" id="PTHR47417:SF1">
    <property type="entry name" value="SMR DOMAIN-CONTAINING PROTEIN YPL199C"/>
    <property type="match status" value="1"/>
</dbReference>
<dbReference type="Proteomes" id="UP001150238">
    <property type="component" value="Unassembled WGS sequence"/>
</dbReference>
<evidence type="ECO:0000313" key="2">
    <source>
        <dbReference type="EMBL" id="KAJ4470033.1"/>
    </source>
</evidence>
<dbReference type="SUPFAM" id="SSF160443">
    <property type="entry name" value="SMR domain-like"/>
    <property type="match status" value="1"/>
</dbReference>
<comment type="caution">
    <text evidence="2">The sequence shown here is derived from an EMBL/GenBank/DDBJ whole genome shotgun (WGS) entry which is preliminary data.</text>
</comment>
<evidence type="ECO:0000259" key="1">
    <source>
        <dbReference type="PROSITE" id="PS50828"/>
    </source>
</evidence>
<reference evidence="2" key="1">
    <citation type="submission" date="2022-08" db="EMBL/GenBank/DDBJ databases">
        <authorList>
            <consortium name="DOE Joint Genome Institute"/>
            <person name="Min B."/>
            <person name="Riley R."/>
            <person name="Sierra-Patev S."/>
            <person name="Naranjo-Ortiz M."/>
            <person name="Looney B."/>
            <person name="Konkel Z."/>
            <person name="Slot J.C."/>
            <person name="Sakamoto Y."/>
            <person name="Steenwyk J.L."/>
            <person name="Rokas A."/>
            <person name="Carro J."/>
            <person name="Camarero S."/>
            <person name="Ferreira P."/>
            <person name="Molpeceres G."/>
            <person name="Ruiz-Duenas F.J."/>
            <person name="Serrano A."/>
            <person name="Henrissat B."/>
            <person name="Drula E."/>
            <person name="Hughes K.W."/>
            <person name="Mata J.L."/>
            <person name="Ishikawa N.K."/>
            <person name="Vargas-Isla R."/>
            <person name="Ushijima S."/>
            <person name="Smith C.A."/>
            <person name="Ahrendt S."/>
            <person name="Andreopoulos W."/>
            <person name="He G."/>
            <person name="Labutti K."/>
            <person name="Lipzen A."/>
            <person name="Ng V."/>
            <person name="Sandor L."/>
            <person name="Barry K."/>
            <person name="Martinez A.T."/>
            <person name="Xiao Y."/>
            <person name="Gibbons J.G."/>
            <person name="Terashima K."/>
            <person name="Hibbett D.S."/>
            <person name="Grigoriev I.V."/>
        </authorList>
    </citation>
    <scope>NUCLEOTIDE SEQUENCE</scope>
    <source>
        <strain evidence="2">Sp2 HRB7682 ss15</strain>
    </source>
</reference>